<keyword evidence="2" id="KW-1185">Reference proteome</keyword>
<evidence type="ECO:0000313" key="2">
    <source>
        <dbReference type="Proteomes" id="UP000308600"/>
    </source>
</evidence>
<dbReference type="EMBL" id="ML208263">
    <property type="protein sequence ID" value="TFK75292.1"/>
    <property type="molecule type" value="Genomic_DNA"/>
</dbReference>
<organism evidence="1 2">
    <name type="scientific">Pluteus cervinus</name>
    <dbReference type="NCBI Taxonomy" id="181527"/>
    <lineage>
        <taxon>Eukaryota</taxon>
        <taxon>Fungi</taxon>
        <taxon>Dikarya</taxon>
        <taxon>Basidiomycota</taxon>
        <taxon>Agaricomycotina</taxon>
        <taxon>Agaricomycetes</taxon>
        <taxon>Agaricomycetidae</taxon>
        <taxon>Agaricales</taxon>
        <taxon>Pluteineae</taxon>
        <taxon>Pluteaceae</taxon>
        <taxon>Pluteus</taxon>
    </lineage>
</organism>
<gene>
    <name evidence="1" type="ORF">BDN72DRAFT_509502</name>
</gene>
<protein>
    <submittedName>
        <fullName evidence="1">Uncharacterized protein</fullName>
    </submittedName>
</protein>
<evidence type="ECO:0000313" key="1">
    <source>
        <dbReference type="EMBL" id="TFK75292.1"/>
    </source>
</evidence>
<dbReference type="Proteomes" id="UP000308600">
    <property type="component" value="Unassembled WGS sequence"/>
</dbReference>
<reference evidence="1 2" key="1">
    <citation type="journal article" date="2019" name="Nat. Ecol. Evol.">
        <title>Megaphylogeny resolves global patterns of mushroom evolution.</title>
        <authorList>
            <person name="Varga T."/>
            <person name="Krizsan K."/>
            <person name="Foldi C."/>
            <person name="Dima B."/>
            <person name="Sanchez-Garcia M."/>
            <person name="Sanchez-Ramirez S."/>
            <person name="Szollosi G.J."/>
            <person name="Szarkandi J.G."/>
            <person name="Papp V."/>
            <person name="Albert L."/>
            <person name="Andreopoulos W."/>
            <person name="Angelini C."/>
            <person name="Antonin V."/>
            <person name="Barry K.W."/>
            <person name="Bougher N.L."/>
            <person name="Buchanan P."/>
            <person name="Buyck B."/>
            <person name="Bense V."/>
            <person name="Catcheside P."/>
            <person name="Chovatia M."/>
            <person name="Cooper J."/>
            <person name="Damon W."/>
            <person name="Desjardin D."/>
            <person name="Finy P."/>
            <person name="Geml J."/>
            <person name="Haridas S."/>
            <person name="Hughes K."/>
            <person name="Justo A."/>
            <person name="Karasinski D."/>
            <person name="Kautmanova I."/>
            <person name="Kiss B."/>
            <person name="Kocsube S."/>
            <person name="Kotiranta H."/>
            <person name="LaButti K.M."/>
            <person name="Lechner B.E."/>
            <person name="Liimatainen K."/>
            <person name="Lipzen A."/>
            <person name="Lukacs Z."/>
            <person name="Mihaltcheva S."/>
            <person name="Morgado L.N."/>
            <person name="Niskanen T."/>
            <person name="Noordeloos M.E."/>
            <person name="Ohm R.A."/>
            <person name="Ortiz-Santana B."/>
            <person name="Ovrebo C."/>
            <person name="Racz N."/>
            <person name="Riley R."/>
            <person name="Savchenko A."/>
            <person name="Shiryaev A."/>
            <person name="Soop K."/>
            <person name="Spirin V."/>
            <person name="Szebenyi C."/>
            <person name="Tomsovsky M."/>
            <person name="Tulloss R.E."/>
            <person name="Uehling J."/>
            <person name="Grigoriev I.V."/>
            <person name="Vagvolgyi C."/>
            <person name="Papp T."/>
            <person name="Martin F.M."/>
            <person name="Miettinen O."/>
            <person name="Hibbett D.S."/>
            <person name="Nagy L.G."/>
        </authorList>
    </citation>
    <scope>NUCLEOTIDE SEQUENCE [LARGE SCALE GENOMIC DNA]</scope>
    <source>
        <strain evidence="1 2">NL-1719</strain>
    </source>
</reference>
<name>A0ACD3BE52_9AGAR</name>
<proteinExistence type="predicted"/>
<sequence length="247" mass="27039">MDARHVGDGHGTGGEWHAVRGRKPAKNLATLKMAGMLARLPVVRSIVPRVTPPLLPTSHRVRPTRLFRNFPARLRPLTTRSPSPDPPHTLPPDASLSQRLKHLIKSYGWYALGVYAVLTVLDFGVAFAGVNLLGAEYVSRVAASVKGSIYQIFHSKPPEPGRDEIDPSYPPPGHAAGGNEGLYAMLVLAYTIHKTLFLPVRVGLTAALTPRIVSWLSRRGWAGSAGTRRAAQEMRERLRDRSSRNAD</sequence>
<accession>A0ACD3BE52</accession>